<evidence type="ECO:0000256" key="1">
    <source>
        <dbReference type="ARBA" id="ARBA00003520"/>
    </source>
</evidence>
<sequence length="1175" mass="133819">MPSSASKRLYTQTPEISTEALYINPHDNYELTWPMRRGHLNVHDGPGGTLTSVLADIETIWGTVLESMLDIPLKDLRIYKAILMIPDVYVHKHIKELMNILLDKLGFGSAIIHQESVLATFGCGIGSACVVDIGDQKTSICCVEDGISHKNTRITMEYGGSDISRSFYWLMGKSGINLRELDLSRSVDAILMQELKESYCHLDQDITGIKERTILIRKPETNIVKYTVRIGDEALLAPMGLFVSDLLGLQGPKLTHVQKRSDGDPDDPLDDFFLRQTTSREAKLPKKKDNTDMSRDNSEVNLTQLDDSQLQDQMDEDSNDAPDNLQAADISKGSRRLDIEEEQQIESEPVKQLMGIDKAILQSIERCASDEVKKKMYSCIIVVGGGMMFEGAQQWLQYRVWVGMPPQYRLMLETMDVLTKPKPVQTSTIVIFHPGSYNLRIGRATDVVPVTVPHCIARRIKDNRCNTTTQPWLLRPECLHSDVKNQLKQGIKEAEETVASRPNSNGEYRQPTTFRQVYNSNTNVHGEKTEVISPQRWTNTDRKPPFIIGDEALYINPHDNYELTWPMRRGHLNVHDGPGGTLTSVLADIETIWGTVLESMLDIPLKDLRIYKAILMIPDVYVHKHIKELMNILLDKLGFGSAIIHQESVLATFGCGIGSACVVDIGDQKTSICCVEDGISHKNTRITMEYGGSDISRSFYWLMGKSGINLRELDLSRSVDAILMQELKESYCHLDQDITGIKERTILIRKPETNIVKYTVRIGDEALLAPMGLFVSDLLGLQGPKLTHVQKRSDGDPDDPLDDFFLRQTTSREAKLPKKKDNTDMSRDNSEVNLTQLDDSQLQDQMDEDSNDAPDNLQAADISKGSRRLDIEEEQQIESEPVKQLMGIDKAILQSIERCASDEVKKKMYSCIIVVGGGMMFEGAQQWLQYRVWVGMPPQYRLMLETMDVLTKPKKYHFVKKRMHKKRRAYIISKIIVKSIDKKGLQYTVNITLNIFFDKTDFIHPELLPSTNTCANVKRDCVNYLSLIQKYLKDKKRKTKSLYVESNLNCTYKVGFHIMAKSIRSKWKRKMRSVKREKYGKKELEMLKQVRAAAEASKQQNMETSDLFTVKTSEDLRKDEQNADKMETDEKHRNPKTLRDEHGQYPVWMNQRAIAKRKKIAQKQKKAKKGKKKGK</sequence>
<feature type="compositionally biased region" description="Basic residues" evidence="4">
    <location>
        <begin position="1154"/>
        <end position="1175"/>
    </location>
</feature>
<comment type="function">
    <text evidence="1">Actins are highly conserved proteins that are involved in various types of cell motility and are ubiquitously expressed in all eukaryotic cells.</text>
</comment>
<dbReference type="PANTHER" id="PTHR11937">
    <property type="entry name" value="ACTIN"/>
    <property type="match status" value="1"/>
</dbReference>
<evidence type="ECO:0000313" key="5">
    <source>
        <dbReference type="EMBL" id="KAJ8301261.1"/>
    </source>
</evidence>
<dbReference type="InterPro" id="IPR004000">
    <property type="entry name" value="Actin"/>
</dbReference>
<protein>
    <recommendedName>
        <fullName evidence="7">Actin-related protein 8</fullName>
    </recommendedName>
</protein>
<reference evidence="5 6" key="1">
    <citation type="submission" date="2022-12" db="EMBL/GenBank/DDBJ databases">
        <title>Chromosome-level genome of Tegillarca granosa.</title>
        <authorList>
            <person name="Kim J."/>
        </authorList>
    </citation>
    <scope>NUCLEOTIDE SEQUENCE [LARGE SCALE GENOMIC DNA]</scope>
    <source>
        <strain evidence="5">Teg-2019</strain>
        <tissue evidence="5">Adductor muscle</tissue>
    </source>
</reference>
<name>A0ABQ9EA21_TEGGR</name>
<accession>A0ABQ9EA21</accession>
<dbReference type="Pfam" id="PF00022">
    <property type="entry name" value="Actin"/>
    <property type="match status" value="2"/>
</dbReference>
<feature type="region of interest" description="Disordered" evidence="4">
    <location>
        <begin position="1113"/>
        <end position="1175"/>
    </location>
</feature>
<comment type="caution">
    <text evidence="5">The sequence shown here is derived from an EMBL/GenBank/DDBJ whole genome shotgun (WGS) entry which is preliminary data.</text>
</comment>
<evidence type="ECO:0000313" key="6">
    <source>
        <dbReference type="Proteomes" id="UP001217089"/>
    </source>
</evidence>
<dbReference type="SMART" id="SM00268">
    <property type="entry name" value="ACTIN"/>
    <property type="match status" value="1"/>
</dbReference>
<comment type="similarity">
    <text evidence="2">Belongs to the learning-associated protein family.</text>
</comment>
<dbReference type="EMBL" id="JARBDR010000918">
    <property type="protein sequence ID" value="KAJ8301261.1"/>
    <property type="molecule type" value="Genomic_DNA"/>
</dbReference>
<feature type="compositionally biased region" description="Basic and acidic residues" evidence="4">
    <location>
        <begin position="1113"/>
        <end position="1143"/>
    </location>
</feature>
<dbReference type="Pfam" id="PF10169">
    <property type="entry name" value="LLPH"/>
    <property type="match status" value="1"/>
</dbReference>
<keyword evidence="6" id="KW-1185">Reference proteome</keyword>
<comment type="similarity">
    <text evidence="3">Belongs to the actin family.</text>
</comment>
<feature type="compositionally biased region" description="Basic and acidic residues" evidence="4">
    <location>
        <begin position="810"/>
        <end position="830"/>
    </location>
</feature>
<evidence type="ECO:0008006" key="7">
    <source>
        <dbReference type="Google" id="ProtNLM"/>
    </source>
</evidence>
<feature type="region of interest" description="Disordered" evidence="4">
    <location>
        <begin position="257"/>
        <end position="331"/>
    </location>
</feature>
<dbReference type="Gene3D" id="3.30.420.40">
    <property type="match status" value="5"/>
</dbReference>
<dbReference type="Gene3D" id="3.90.640.10">
    <property type="entry name" value="Actin, Chain A, domain 4"/>
    <property type="match status" value="2"/>
</dbReference>
<evidence type="ECO:0000256" key="4">
    <source>
        <dbReference type="SAM" id="MobiDB-lite"/>
    </source>
</evidence>
<dbReference type="SUPFAM" id="SSF53067">
    <property type="entry name" value="Actin-like ATPase domain"/>
    <property type="match status" value="4"/>
</dbReference>
<organism evidence="5 6">
    <name type="scientific">Tegillarca granosa</name>
    <name type="common">Malaysian cockle</name>
    <name type="synonym">Anadara granosa</name>
    <dbReference type="NCBI Taxonomy" id="220873"/>
    <lineage>
        <taxon>Eukaryota</taxon>
        <taxon>Metazoa</taxon>
        <taxon>Spiralia</taxon>
        <taxon>Lophotrochozoa</taxon>
        <taxon>Mollusca</taxon>
        <taxon>Bivalvia</taxon>
        <taxon>Autobranchia</taxon>
        <taxon>Pteriomorphia</taxon>
        <taxon>Arcoida</taxon>
        <taxon>Arcoidea</taxon>
        <taxon>Arcidae</taxon>
        <taxon>Tegillarca</taxon>
    </lineage>
</organism>
<gene>
    <name evidence="5" type="ORF">KUTeg_020248</name>
</gene>
<dbReference type="InterPro" id="IPR018784">
    <property type="entry name" value="LLPH-like"/>
</dbReference>
<dbReference type="Proteomes" id="UP001217089">
    <property type="component" value="Unassembled WGS sequence"/>
</dbReference>
<dbReference type="CDD" id="cd10206">
    <property type="entry name" value="ASKHA_NBD_Arp8-like"/>
    <property type="match status" value="2"/>
</dbReference>
<proteinExistence type="inferred from homology"/>
<evidence type="ECO:0000256" key="2">
    <source>
        <dbReference type="ARBA" id="ARBA00034118"/>
    </source>
</evidence>
<feature type="compositionally biased region" description="Basic and acidic residues" evidence="4">
    <location>
        <begin position="278"/>
        <end position="298"/>
    </location>
</feature>
<dbReference type="InterPro" id="IPR043129">
    <property type="entry name" value="ATPase_NBD"/>
</dbReference>
<feature type="region of interest" description="Disordered" evidence="4">
    <location>
        <begin position="789"/>
        <end position="863"/>
    </location>
</feature>
<evidence type="ECO:0000256" key="3">
    <source>
        <dbReference type="RuleBase" id="RU000487"/>
    </source>
</evidence>